<protein>
    <submittedName>
        <fullName evidence="1">Uncharacterized protein</fullName>
    </submittedName>
</protein>
<dbReference type="Proteomes" id="UP001221413">
    <property type="component" value="Unassembled WGS sequence"/>
</dbReference>
<keyword evidence="2" id="KW-1185">Reference proteome</keyword>
<dbReference type="InterPro" id="IPR046346">
    <property type="entry name" value="Aminoacid_DH-like_N_sf"/>
</dbReference>
<dbReference type="Gene3D" id="3.40.50.10860">
    <property type="entry name" value="Leucine Dehydrogenase, chain A, domain 1"/>
    <property type="match status" value="1"/>
</dbReference>
<accession>A0AAD6NID4</accession>
<organism evidence="1 2">
    <name type="scientific">Drechslerella dactyloides</name>
    <name type="common">Nematode-trapping fungus</name>
    <name type="synonym">Arthrobotrys dactyloides</name>
    <dbReference type="NCBI Taxonomy" id="74499"/>
    <lineage>
        <taxon>Eukaryota</taxon>
        <taxon>Fungi</taxon>
        <taxon>Dikarya</taxon>
        <taxon>Ascomycota</taxon>
        <taxon>Pezizomycotina</taxon>
        <taxon>Orbiliomycetes</taxon>
        <taxon>Orbiliales</taxon>
        <taxon>Orbiliaceae</taxon>
        <taxon>Drechslerella</taxon>
    </lineage>
</organism>
<sequence length="76" mass="7961">MAAAPSSSSSSSCKVVLAGTIAKGLLEEVQASLKTLQHTPKLVGFLANSDPAARMYADWTARSCAEKYVSHAVHNV</sequence>
<dbReference type="AlphaFoldDB" id="A0AAD6NID4"/>
<comment type="caution">
    <text evidence="1">The sequence shown here is derived from an EMBL/GenBank/DDBJ whole genome shotgun (WGS) entry which is preliminary data.</text>
</comment>
<dbReference type="SUPFAM" id="SSF53223">
    <property type="entry name" value="Aminoacid dehydrogenase-like, N-terminal domain"/>
    <property type="match status" value="1"/>
</dbReference>
<gene>
    <name evidence="1" type="ORF">Dda_7511</name>
</gene>
<reference evidence="1" key="1">
    <citation type="submission" date="2023-01" db="EMBL/GenBank/DDBJ databases">
        <title>The chitinases involved in constricting ring structure development in the nematode-trapping fungus Drechslerella dactyloides.</title>
        <authorList>
            <person name="Wang R."/>
            <person name="Zhang L."/>
            <person name="Tang P."/>
            <person name="Li S."/>
            <person name="Liang L."/>
        </authorList>
    </citation>
    <scope>NUCLEOTIDE SEQUENCE</scope>
    <source>
        <strain evidence="1">YMF1.00031</strain>
    </source>
</reference>
<evidence type="ECO:0000313" key="2">
    <source>
        <dbReference type="Proteomes" id="UP001221413"/>
    </source>
</evidence>
<evidence type="ECO:0000313" key="1">
    <source>
        <dbReference type="EMBL" id="KAJ6257723.1"/>
    </source>
</evidence>
<name>A0AAD6NID4_DREDA</name>
<dbReference type="EMBL" id="JAQGDS010000010">
    <property type="protein sequence ID" value="KAJ6257723.1"/>
    <property type="molecule type" value="Genomic_DNA"/>
</dbReference>
<proteinExistence type="predicted"/>